<dbReference type="OrthoDB" id="9770965at2"/>
<feature type="active site" description="Nucleophile" evidence="2">
    <location>
        <position position="43"/>
    </location>
</feature>
<dbReference type="EMBL" id="FNBU01000006">
    <property type="protein sequence ID" value="SDF29964.1"/>
    <property type="molecule type" value="Genomic_DNA"/>
</dbReference>
<reference evidence="5" key="1">
    <citation type="submission" date="2016-10" db="EMBL/GenBank/DDBJ databases">
        <authorList>
            <person name="Varghese N."/>
            <person name="Submissions S."/>
        </authorList>
    </citation>
    <scope>NUCLEOTIDE SEQUENCE [LARGE SCALE GENOMIC DNA]</scope>
    <source>
        <strain evidence="5">DSM 23256</strain>
    </source>
</reference>
<dbReference type="InterPro" id="IPR052580">
    <property type="entry name" value="Lipid_Hydrolase"/>
</dbReference>
<keyword evidence="2" id="KW-0378">Hydrolase</keyword>
<evidence type="ECO:0000256" key="1">
    <source>
        <dbReference type="ARBA" id="ARBA00023098"/>
    </source>
</evidence>
<evidence type="ECO:0000256" key="2">
    <source>
        <dbReference type="PROSITE-ProRule" id="PRU01161"/>
    </source>
</evidence>
<dbReference type="Pfam" id="PF01734">
    <property type="entry name" value="Patatin"/>
    <property type="match status" value="1"/>
</dbReference>
<feature type="short sequence motif" description="DGA/G" evidence="2">
    <location>
        <begin position="185"/>
        <end position="187"/>
    </location>
</feature>
<accession>A0A1G7JYP4</accession>
<sequence length="341" mass="39437">MSYHFRNLVFEGGGVKGIAYSGALEVLKEKEILPNIKRVGGTSAGAIAALLVGLNYTAKEIKNIISELHFRQFLDDTWGIIRDTRRLISQFGWYRGNFFREWVGNLISAKTGNSEATFHDIQKLKETNNFKDLYFIGTNLSTKFAEVFSHEHTPRMCVADAVRISMSIPFVFTAQRSPRGDCYVDGGVLDNFPIKLFDRRKYVERFSTTPDYYQKHNQQLQEEGKKISPYVYNQETLGFRLVSGSEIAIFRDHAEPPRHDINDFFAYTWSLIETILESQQNQHLHSDDWHRTIYIDTLGVKTMDFGIDSAKKEALVESGRRYTEKYFAWYDNTENPAYNRP</sequence>
<evidence type="ECO:0000259" key="3">
    <source>
        <dbReference type="PROSITE" id="PS51635"/>
    </source>
</evidence>
<keyword evidence="5" id="KW-1185">Reference proteome</keyword>
<dbReference type="Proteomes" id="UP000243333">
    <property type="component" value="Unassembled WGS sequence"/>
</dbReference>
<keyword evidence="1 2" id="KW-0443">Lipid metabolism</keyword>
<dbReference type="SUPFAM" id="SSF52151">
    <property type="entry name" value="FabD/lysophospholipase-like"/>
    <property type="match status" value="1"/>
</dbReference>
<evidence type="ECO:0000313" key="5">
    <source>
        <dbReference type="Proteomes" id="UP000243333"/>
    </source>
</evidence>
<feature type="short sequence motif" description="GXSXG" evidence="2">
    <location>
        <begin position="41"/>
        <end position="45"/>
    </location>
</feature>
<dbReference type="GO" id="GO:0016787">
    <property type="term" value="F:hydrolase activity"/>
    <property type="evidence" value="ECO:0007669"/>
    <property type="project" value="UniProtKB-UniRule"/>
</dbReference>
<feature type="short sequence motif" description="GXGXXG" evidence="2">
    <location>
        <begin position="12"/>
        <end position="17"/>
    </location>
</feature>
<proteinExistence type="predicted"/>
<dbReference type="Gene3D" id="3.40.1090.10">
    <property type="entry name" value="Cytosolic phospholipase A2 catalytic domain"/>
    <property type="match status" value="2"/>
</dbReference>
<protein>
    <submittedName>
        <fullName evidence="4">NTE family protein</fullName>
    </submittedName>
</protein>
<dbReference type="InterPro" id="IPR002641">
    <property type="entry name" value="PNPLA_dom"/>
</dbReference>
<keyword evidence="2" id="KW-0442">Lipid degradation</keyword>
<dbReference type="AlphaFoldDB" id="A0A1G7JYP4"/>
<dbReference type="PANTHER" id="PTHR46394:SF1">
    <property type="entry name" value="PNPLA DOMAIN-CONTAINING PROTEIN"/>
    <property type="match status" value="1"/>
</dbReference>
<feature type="domain" description="PNPLA" evidence="3">
    <location>
        <begin position="8"/>
        <end position="198"/>
    </location>
</feature>
<organism evidence="4 5">
    <name type="scientific">Sporolituus thermophilus DSM 23256</name>
    <dbReference type="NCBI Taxonomy" id="1123285"/>
    <lineage>
        <taxon>Bacteria</taxon>
        <taxon>Bacillati</taxon>
        <taxon>Bacillota</taxon>
        <taxon>Negativicutes</taxon>
        <taxon>Selenomonadales</taxon>
        <taxon>Sporomusaceae</taxon>
        <taxon>Sporolituus</taxon>
    </lineage>
</organism>
<dbReference type="InterPro" id="IPR016035">
    <property type="entry name" value="Acyl_Trfase/lysoPLipase"/>
</dbReference>
<dbReference type="RefSeq" id="WP_093688914.1">
    <property type="nucleotide sequence ID" value="NZ_FNBU01000006.1"/>
</dbReference>
<feature type="active site" description="Proton acceptor" evidence="2">
    <location>
        <position position="185"/>
    </location>
</feature>
<name>A0A1G7JYP4_9FIRM</name>
<dbReference type="PROSITE" id="PS51635">
    <property type="entry name" value="PNPLA"/>
    <property type="match status" value="1"/>
</dbReference>
<evidence type="ECO:0000313" key="4">
    <source>
        <dbReference type="EMBL" id="SDF29964.1"/>
    </source>
</evidence>
<dbReference type="STRING" id="1123285.SAMN05660235_01121"/>
<dbReference type="PANTHER" id="PTHR46394">
    <property type="entry name" value="ANNEXIN"/>
    <property type="match status" value="1"/>
</dbReference>
<gene>
    <name evidence="4" type="ORF">SAMN05660235_01121</name>
</gene>
<dbReference type="CDD" id="cd07207">
    <property type="entry name" value="Pat_ExoU_VipD_like"/>
    <property type="match status" value="1"/>
</dbReference>
<dbReference type="GO" id="GO:0016042">
    <property type="term" value="P:lipid catabolic process"/>
    <property type="evidence" value="ECO:0007669"/>
    <property type="project" value="UniProtKB-UniRule"/>
</dbReference>